<evidence type="ECO:0000313" key="7">
    <source>
        <dbReference type="EMBL" id="QDV07535.1"/>
    </source>
</evidence>
<dbReference type="PROSITE" id="PS51318">
    <property type="entry name" value="TAT"/>
    <property type="match status" value="1"/>
</dbReference>
<keyword evidence="1" id="KW-0001">2Fe-2S</keyword>
<name>A0A518ETY6_9BACT</name>
<dbReference type="CDD" id="cd00207">
    <property type="entry name" value="fer2"/>
    <property type="match status" value="1"/>
</dbReference>
<evidence type="ECO:0000259" key="6">
    <source>
        <dbReference type="PROSITE" id="PS51085"/>
    </source>
</evidence>
<dbReference type="Gene3D" id="1.10.150.120">
    <property type="entry name" value="[2Fe-2S]-binding domain"/>
    <property type="match status" value="1"/>
</dbReference>
<dbReference type="GO" id="GO:0043885">
    <property type="term" value="F:anaerobic carbon-monoxide dehydrogenase activity"/>
    <property type="evidence" value="ECO:0007669"/>
    <property type="project" value="UniProtKB-EC"/>
</dbReference>
<dbReference type="SUPFAM" id="SSF54292">
    <property type="entry name" value="2Fe-2S ferredoxin-like"/>
    <property type="match status" value="1"/>
</dbReference>
<dbReference type="InterPro" id="IPR002888">
    <property type="entry name" value="2Fe-2S-bd"/>
</dbReference>
<dbReference type="Pfam" id="PF01799">
    <property type="entry name" value="Fer2_2"/>
    <property type="match status" value="1"/>
</dbReference>
<reference evidence="7 8" key="1">
    <citation type="submission" date="2019-02" db="EMBL/GenBank/DDBJ databases">
        <title>Deep-cultivation of Planctomycetes and their phenomic and genomic characterization uncovers novel biology.</title>
        <authorList>
            <person name="Wiegand S."/>
            <person name="Jogler M."/>
            <person name="Boedeker C."/>
            <person name="Pinto D."/>
            <person name="Vollmers J."/>
            <person name="Rivas-Marin E."/>
            <person name="Kohn T."/>
            <person name="Peeters S.H."/>
            <person name="Heuer A."/>
            <person name="Rast P."/>
            <person name="Oberbeckmann S."/>
            <person name="Bunk B."/>
            <person name="Jeske O."/>
            <person name="Meyerdierks A."/>
            <person name="Storesund J.E."/>
            <person name="Kallscheuer N."/>
            <person name="Luecker S."/>
            <person name="Lage O.M."/>
            <person name="Pohl T."/>
            <person name="Merkel B.J."/>
            <person name="Hornburger P."/>
            <person name="Mueller R.-W."/>
            <person name="Bruemmer F."/>
            <person name="Labrenz M."/>
            <person name="Spormann A.M."/>
            <person name="Op den Camp H."/>
            <person name="Overmann J."/>
            <person name="Amann R."/>
            <person name="Jetten M.S.M."/>
            <person name="Mascher T."/>
            <person name="Medema M.H."/>
            <person name="Devos D.P."/>
            <person name="Kaster A.-K."/>
            <person name="Ovreas L."/>
            <person name="Rohde M."/>
            <person name="Galperin M.Y."/>
            <person name="Jogler C."/>
        </authorList>
    </citation>
    <scope>NUCLEOTIDE SEQUENCE [LARGE SCALE GENOMIC DNA]</scope>
    <source>
        <strain evidence="7 8">Poly30</strain>
    </source>
</reference>
<protein>
    <submittedName>
        <fullName evidence="7">Carbon monoxide dehydrogenase small chain</fullName>
        <ecNumber evidence="7">1.2.7.4</ecNumber>
    </submittedName>
</protein>
<dbReference type="InterPro" id="IPR036010">
    <property type="entry name" value="2Fe-2S_ferredoxin-like_sf"/>
</dbReference>
<dbReference type="GO" id="GO:0051537">
    <property type="term" value="F:2 iron, 2 sulfur cluster binding"/>
    <property type="evidence" value="ECO:0007669"/>
    <property type="project" value="UniProtKB-KW"/>
</dbReference>
<dbReference type="InterPro" id="IPR051452">
    <property type="entry name" value="Diverse_Oxidoreductases"/>
</dbReference>
<organism evidence="7 8">
    <name type="scientific">Saltatorellus ferox</name>
    <dbReference type="NCBI Taxonomy" id="2528018"/>
    <lineage>
        <taxon>Bacteria</taxon>
        <taxon>Pseudomonadati</taxon>
        <taxon>Planctomycetota</taxon>
        <taxon>Planctomycetia</taxon>
        <taxon>Planctomycetia incertae sedis</taxon>
        <taxon>Saltatorellus</taxon>
    </lineage>
</organism>
<keyword evidence="3 7" id="KW-0560">Oxidoreductase</keyword>
<evidence type="ECO:0000313" key="8">
    <source>
        <dbReference type="Proteomes" id="UP000320390"/>
    </source>
</evidence>
<dbReference type="RefSeq" id="WP_145198652.1">
    <property type="nucleotide sequence ID" value="NZ_CP036434.1"/>
</dbReference>
<dbReference type="EC" id="1.2.7.4" evidence="7"/>
<dbReference type="InterPro" id="IPR036884">
    <property type="entry name" value="2Fe-2S-bd_dom_sf"/>
</dbReference>
<evidence type="ECO:0000256" key="3">
    <source>
        <dbReference type="ARBA" id="ARBA00023002"/>
    </source>
</evidence>
<keyword evidence="2" id="KW-0479">Metal-binding</keyword>
<keyword evidence="8" id="KW-1185">Reference proteome</keyword>
<dbReference type="Proteomes" id="UP000320390">
    <property type="component" value="Chromosome"/>
</dbReference>
<evidence type="ECO:0000256" key="2">
    <source>
        <dbReference type="ARBA" id="ARBA00022723"/>
    </source>
</evidence>
<dbReference type="EMBL" id="CP036434">
    <property type="protein sequence ID" value="QDV07535.1"/>
    <property type="molecule type" value="Genomic_DNA"/>
</dbReference>
<dbReference type="InterPro" id="IPR019546">
    <property type="entry name" value="TAT_signal_bac_arc"/>
</dbReference>
<keyword evidence="4" id="KW-0408">Iron</keyword>
<dbReference type="InterPro" id="IPR006311">
    <property type="entry name" value="TAT_signal"/>
</dbReference>
<dbReference type="NCBIfam" id="TIGR01409">
    <property type="entry name" value="TAT_signal_seq"/>
    <property type="match status" value="1"/>
</dbReference>
<evidence type="ECO:0000256" key="1">
    <source>
        <dbReference type="ARBA" id="ARBA00022714"/>
    </source>
</evidence>
<dbReference type="Pfam" id="PF00111">
    <property type="entry name" value="Fer2"/>
    <property type="match status" value="1"/>
</dbReference>
<proteinExistence type="predicted"/>
<sequence length="232" mass="23983">MTEPQSEGETRPVQTASALSRRSFLKGAGGAAAASGVLAARAGAAQETAESKGATTVSGATEIELTVNGQVRQVTVEPRTTLLSALRDRMEPALTGTKLVCDMGSCGACTVVVDGKPAYSCLTLAVQCQGKAVTTVEGFGSPEAMSDVQDAFCEKDGLMCGFCTPGFIVATHAALDRKPDATLDELKYELSGNFCRCGTYPHIFDAAQAVQASRARSGESQTSGDSQKEGGR</sequence>
<keyword evidence="5" id="KW-0411">Iron-sulfur</keyword>
<dbReference type="PROSITE" id="PS00197">
    <property type="entry name" value="2FE2S_FER_1"/>
    <property type="match status" value="1"/>
</dbReference>
<dbReference type="InterPro" id="IPR001041">
    <property type="entry name" value="2Fe-2S_ferredoxin-type"/>
</dbReference>
<dbReference type="InterPro" id="IPR012675">
    <property type="entry name" value="Beta-grasp_dom_sf"/>
</dbReference>
<dbReference type="PANTHER" id="PTHR44379">
    <property type="entry name" value="OXIDOREDUCTASE WITH IRON-SULFUR SUBUNIT"/>
    <property type="match status" value="1"/>
</dbReference>
<dbReference type="GO" id="GO:0046872">
    <property type="term" value="F:metal ion binding"/>
    <property type="evidence" value="ECO:0007669"/>
    <property type="project" value="UniProtKB-KW"/>
</dbReference>
<dbReference type="SUPFAM" id="SSF47741">
    <property type="entry name" value="CO dehydrogenase ISP C-domain like"/>
    <property type="match status" value="1"/>
</dbReference>
<dbReference type="PANTHER" id="PTHR44379:SF8">
    <property type="entry name" value="XANTHINE DEHYDROGENASE IRON-SULFUR-BINDING SUBUNIT XDHC-RELATED"/>
    <property type="match status" value="1"/>
</dbReference>
<dbReference type="FunFam" id="3.10.20.30:FF:000020">
    <property type="entry name" value="Xanthine dehydrogenase iron-sulfur subunit"/>
    <property type="match status" value="1"/>
</dbReference>
<accession>A0A518ETY6</accession>
<dbReference type="InterPro" id="IPR006058">
    <property type="entry name" value="2Fe2S_fd_BS"/>
</dbReference>
<dbReference type="OrthoDB" id="9796880at2"/>
<dbReference type="Gene3D" id="3.10.20.30">
    <property type="match status" value="1"/>
</dbReference>
<evidence type="ECO:0000256" key="4">
    <source>
        <dbReference type="ARBA" id="ARBA00023004"/>
    </source>
</evidence>
<dbReference type="AlphaFoldDB" id="A0A518ETY6"/>
<dbReference type="PROSITE" id="PS51085">
    <property type="entry name" value="2FE2S_FER_2"/>
    <property type="match status" value="1"/>
</dbReference>
<evidence type="ECO:0000256" key="5">
    <source>
        <dbReference type="ARBA" id="ARBA00023014"/>
    </source>
</evidence>
<gene>
    <name evidence="7" type="primary">coxS</name>
    <name evidence="7" type="ORF">Poly30_30610</name>
</gene>
<feature type="domain" description="2Fe-2S ferredoxin-type" evidence="6">
    <location>
        <begin position="61"/>
        <end position="139"/>
    </location>
</feature>